<evidence type="ECO:0000256" key="1">
    <source>
        <dbReference type="ARBA" id="ARBA00008791"/>
    </source>
</evidence>
<dbReference type="InterPro" id="IPR006016">
    <property type="entry name" value="UspA"/>
</dbReference>
<dbReference type="Gene3D" id="3.40.50.620">
    <property type="entry name" value="HUPs"/>
    <property type="match status" value="2"/>
</dbReference>
<name>A0ABY5AK45_9CYAN</name>
<organism evidence="3 4">
    <name type="scientific">Phormidium yuhuli AB48</name>
    <dbReference type="NCBI Taxonomy" id="2940671"/>
    <lineage>
        <taxon>Bacteria</taxon>
        <taxon>Bacillati</taxon>
        <taxon>Cyanobacteriota</taxon>
        <taxon>Cyanophyceae</taxon>
        <taxon>Oscillatoriophycideae</taxon>
        <taxon>Oscillatoriales</taxon>
        <taxon>Oscillatoriaceae</taxon>
        <taxon>Phormidium</taxon>
        <taxon>Phormidium yuhuli</taxon>
    </lineage>
</organism>
<feature type="domain" description="UspA" evidence="2">
    <location>
        <begin position="9"/>
        <end position="142"/>
    </location>
</feature>
<keyword evidence="4" id="KW-1185">Reference proteome</keyword>
<comment type="similarity">
    <text evidence="1">Belongs to the universal stress protein A family.</text>
</comment>
<dbReference type="EMBL" id="CP098611">
    <property type="protein sequence ID" value="USR89360.1"/>
    <property type="molecule type" value="Genomic_DNA"/>
</dbReference>
<protein>
    <submittedName>
        <fullName evidence="3">Universal stress protein</fullName>
    </submittedName>
</protein>
<dbReference type="Pfam" id="PF00582">
    <property type="entry name" value="Usp"/>
    <property type="match status" value="1"/>
</dbReference>
<dbReference type="InterPro" id="IPR014729">
    <property type="entry name" value="Rossmann-like_a/b/a_fold"/>
</dbReference>
<dbReference type="CDD" id="cd00293">
    <property type="entry name" value="USP-like"/>
    <property type="match status" value="1"/>
</dbReference>
<dbReference type="SUPFAM" id="SSF52402">
    <property type="entry name" value="Adenine nucleotide alpha hydrolases-like"/>
    <property type="match status" value="2"/>
</dbReference>
<dbReference type="PANTHER" id="PTHR46268:SF22">
    <property type="entry name" value="SENSOR PROTEIN KDPD-RELATED"/>
    <property type="match status" value="1"/>
</dbReference>
<dbReference type="RefSeq" id="WP_252659668.1">
    <property type="nucleotide sequence ID" value="NZ_CP098611.1"/>
</dbReference>
<proteinExistence type="inferred from homology"/>
<gene>
    <name evidence="3" type="ORF">NEA10_10685</name>
</gene>
<evidence type="ECO:0000313" key="3">
    <source>
        <dbReference type="EMBL" id="USR89360.1"/>
    </source>
</evidence>
<dbReference type="PANTHER" id="PTHR46268">
    <property type="entry name" value="STRESS RESPONSE PROTEIN NHAX"/>
    <property type="match status" value="1"/>
</dbReference>
<evidence type="ECO:0000313" key="4">
    <source>
        <dbReference type="Proteomes" id="UP001056708"/>
    </source>
</evidence>
<accession>A0ABY5AK45</accession>
<dbReference type="Proteomes" id="UP001056708">
    <property type="component" value="Chromosome"/>
</dbReference>
<sequence>MSLGRKPYMFQNLLICTDLHDGLHRLVRFVPSLAASGIRKLVFFHSVRLDDDRGVAKVDKPAMEAARQYLSTAQENVPDGVKVEVVVESDRIVENILNTIKTHHCDLVLLGANNKTLLNETLFGSTTAELVERIKIPLLVIRPALMSTYTEEELDLRCRHLLRYLLIAYDDSKTARSLVQQITQVARDRPENSLESCLLAWAIESKHRREIPQSQTLEDAQTVLAAVKQDLEQLNLTVATEVRQQERLQAMMSLAMEYDISAIAVNSPSIPRLLEWSRPNFANLLLRRSWHPVLFFPDPA</sequence>
<reference evidence="3" key="1">
    <citation type="submission" date="2022-06" db="EMBL/GenBank/DDBJ databases">
        <title>Genome sequence of Phormidium yuhuli AB48 isolated from an industrial photobioreactor environment.</title>
        <authorList>
            <person name="Qiu Y."/>
            <person name="Noonan A.J.C."/>
            <person name="Dofher K."/>
            <person name="Koch M."/>
            <person name="Kieft B."/>
            <person name="Lin X."/>
            <person name="Ziels R.M."/>
            <person name="Hallam S.J."/>
        </authorList>
    </citation>
    <scope>NUCLEOTIDE SEQUENCE</scope>
    <source>
        <strain evidence="3">AB48</strain>
    </source>
</reference>
<evidence type="ECO:0000259" key="2">
    <source>
        <dbReference type="Pfam" id="PF00582"/>
    </source>
</evidence>